<evidence type="ECO:0000313" key="1">
    <source>
        <dbReference type="EMBL" id="KAK3779965.1"/>
    </source>
</evidence>
<comment type="caution">
    <text evidence="1">The sequence shown here is derived from an EMBL/GenBank/DDBJ whole genome shotgun (WGS) entry which is preliminary data.</text>
</comment>
<evidence type="ECO:0000313" key="2">
    <source>
        <dbReference type="Proteomes" id="UP001283361"/>
    </source>
</evidence>
<keyword evidence="2" id="KW-1185">Reference proteome</keyword>
<reference evidence="1" key="1">
    <citation type="journal article" date="2023" name="G3 (Bethesda)">
        <title>A reference genome for the long-term kleptoplast-retaining sea slug Elysia crispata morphotype clarki.</title>
        <authorList>
            <person name="Eastman K.E."/>
            <person name="Pendleton A.L."/>
            <person name="Shaikh M.A."/>
            <person name="Suttiyut T."/>
            <person name="Ogas R."/>
            <person name="Tomko P."/>
            <person name="Gavelis G."/>
            <person name="Widhalm J.R."/>
            <person name="Wisecaver J.H."/>
        </authorList>
    </citation>
    <scope>NUCLEOTIDE SEQUENCE</scope>
    <source>
        <strain evidence="1">ECLA1</strain>
    </source>
</reference>
<gene>
    <name evidence="1" type="ORF">RRG08_041428</name>
</gene>
<dbReference type="EMBL" id="JAWDGP010002778">
    <property type="protein sequence ID" value="KAK3779965.1"/>
    <property type="molecule type" value="Genomic_DNA"/>
</dbReference>
<organism evidence="1 2">
    <name type="scientific">Elysia crispata</name>
    <name type="common">lettuce slug</name>
    <dbReference type="NCBI Taxonomy" id="231223"/>
    <lineage>
        <taxon>Eukaryota</taxon>
        <taxon>Metazoa</taxon>
        <taxon>Spiralia</taxon>
        <taxon>Lophotrochozoa</taxon>
        <taxon>Mollusca</taxon>
        <taxon>Gastropoda</taxon>
        <taxon>Heterobranchia</taxon>
        <taxon>Euthyneura</taxon>
        <taxon>Panpulmonata</taxon>
        <taxon>Sacoglossa</taxon>
        <taxon>Placobranchoidea</taxon>
        <taxon>Plakobranchidae</taxon>
        <taxon>Elysia</taxon>
    </lineage>
</organism>
<dbReference type="AlphaFoldDB" id="A0AAE1A2N2"/>
<protein>
    <submittedName>
        <fullName evidence="1">Uncharacterized protein</fullName>
    </submittedName>
</protein>
<sequence length="71" mass="8007">MVFIRVPNHFVLIALPKQTDQHRDCGPCGCRRSCTGHGTVYSLRVDWAEHCIYLGCQINTDIEGIKLLAHV</sequence>
<proteinExistence type="predicted"/>
<accession>A0AAE1A2N2</accession>
<dbReference type="Proteomes" id="UP001283361">
    <property type="component" value="Unassembled WGS sequence"/>
</dbReference>
<name>A0AAE1A2N2_9GAST</name>